<keyword evidence="1" id="KW-1185">Reference proteome</keyword>
<protein>
    <submittedName>
        <fullName evidence="2">Uncharacterized protein LOC131803306</fullName>
    </submittedName>
</protein>
<sequence length="33" mass="3764">MSVQNYLSLIFNQNANALSRTPHNLELLNSFIT</sequence>
<evidence type="ECO:0000313" key="1">
    <source>
        <dbReference type="Proteomes" id="UP001652621"/>
    </source>
</evidence>
<proteinExistence type="predicted"/>
<dbReference type="Proteomes" id="UP001652621">
    <property type="component" value="Unplaced"/>
</dbReference>
<gene>
    <name evidence="2" type="primary">LOC131803306</name>
</gene>
<dbReference type="GeneID" id="131803306"/>
<reference evidence="2" key="1">
    <citation type="submission" date="2025-08" db="UniProtKB">
        <authorList>
            <consortium name="RefSeq"/>
        </authorList>
    </citation>
    <scope>IDENTIFICATION</scope>
    <source>
        <strain evidence="2">Aabys</strain>
        <tissue evidence="2">Whole body</tissue>
    </source>
</reference>
<dbReference type="RefSeq" id="XP_058980389.1">
    <property type="nucleotide sequence ID" value="XM_059124406.1"/>
</dbReference>
<accession>A0ABM3V3M2</accession>
<evidence type="ECO:0000313" key="2">
    <source>
        <dbReference type="RefSeq" id="XP_058980389.1"/>
    </source>
</evidence>
<organism evidence="1 2">
    <name type="scientific">Musca domestica</name>
    <name type="common">House fly</name>
    <dbReference type="NCBI Taxonomy" id="7370"/>
    <lineage>
        <taxon>Eukaryota</taxon>
        <taxon>Metazoa</taxon>
        <taxon>Ecdysozoa</taxon>
        <taxon>Arthropoda</taxon>
        <taxon>Hexapoda</taxon>
        <taxon>Insecta</taxon>
        <taxon>Pterygota</taxon>
        <taxon>Neoptera</taxon>
        <taxon>Endopterygota</taxon>
        <taxon>Diptera</taxon>
        <taxon>Brachycera</taxon>
        <taxon>Muscomorpha</taxon>
        <taxon>Muscoidea</taxon>
        <taxon>Muscidae</taxon>
        <taxon>Musca</taxon>
    </lineage>
</organism>
<name>A0ABM3V3M2_MUSDO</name>